<organism evidence="2 3">
    <name type="scientific">Microbacterium saccharophilum</name>
    <dbReference type="NCBI Taxonomy" id="1213358"/>
    <lineage>
        <taxon>Bacteria</taxon>
        <taxon>Bacillati</taxon>
        <taxon>Actinomycetota</taxon>
        <taxon>Actinomycetes</taxon>
        <taxon>Micrococcales</taxon>
        <taxon>Microbacteriaceae</taxon>
        <taxon>Microbacterium</taxon>
    </lineage>
</organism>
<sequence length="219" mass="24437">MYTIAVTNQKGGVGKTTIAMQVAAALSRRHRVLLIDTDPQRSTQWWAGNVARPLPFDYAGPQQPSVLARLPLLKVEYDFVFVDTPGSLEETRTLELVLDAADYALVPMTPEPLAVEPTMRTIHRLIEPRHLRYAIVLNKVDPRIPDQRDTWTHRLDADWGYPRTAETLRLYKAHADAPILGELVTAMPDNRRTAGLIGEVTRLALEVSTHVAATSAGVW</sequence>
<dbReference type="SUPFAM" id="SSF52540">
    <property type="entry name" value="P-loop containing nucleoside triphosphate hydrolases"/>
    <property type="match status" value="1"/>
</dbReference>
<dbReference type="RefSeq" id="WP_147051416.1">
    <property type="nucleotide sequence ID" value="NZ_BKAH01000019.1"/>
</dbReference>
<dbReference type="EMBL" id="VRSX01000006">
    <property type="protein sequence ID" value="TXK08816.1"/>
    <property type="molecule type" value="Genomic_DNA"/>
</dbReference>
<evidence type="ECO:0000259" key="1">
    <source>
        <dbReference type="Pfam" id="PF01656"/>
    </source>
</evidence>
<reference evidence="2 3" key="1">
    <citation type="submission" date="2019-08" db="EMBL/GenBank/DDBJ databases">
        <authorList>
            <person name="Dong K."/>
        </authorList>
    </citation>
    <scope>NUCLEOTIDE SEQUENCE [LARGE SCALE GENOMIC DNA]</scope>
    <source>
        <strain evidence="2 3">K-1</strain>
    </source>
</reference>
<dbReference type="PANTHER" id="PTHR13696">
    <property type="entry name" value="P-LOOP CONTAINING NUCLEOSIDE TRIPHOSPHATE HYDROLASE"/>
    <property type="match status" value="1"/>
</dbReference>
<dbReference type="InterPro" id="IPR027417">
    <property type="entry name" value="P-loop_NTPase"/>
</dbReference>
<name>A0A5C8HV30_9MICO</name>
<dbReference type="Proteomes" id="UP000321949">
    <property type="component" value="Unassembled WGS sequence"/>
</dbReference>
<accession>A0A5C8HV30</accession>
<dbReference type="Gene3D" id="3.40.50.300">
    <property type="entry name" value="P-loop containing nucleotide triphosphate hydrolases"/>
    <property type="match status" value="1"/>
</dbReference>
<dbReference type="InterPro" id="IPR050678">
    <property type="entry name" value="DNA_Partitioning_ATPase"/>
</dbReference>
<dbReference type="PANTHER" id="PTHR13696:SF96">
    <property type="entry name" value="COBQ_COBB_MIND_PARA NUCLEOTIDE BINDING DOMAIN-CONTAINING PROTEIN"/>
    <property type="match status" value="1"/>
</dbReference>
<gene>
    <name evidence="2" type="ORF">FVP74_12020</name>
</gene>
<dbReference type="Pfam" id="PF01656">
    <property type="entry name" value="CbiA"/>
    <property type="match status" value="1"/>
</dbReference>
<comment type="caution">
    <text evidence="2">The sequence shown here is derived from an EMBL/GenBank/DDBJ whole genome shotgun (WGS) entry which is preliminary data.</text>
</comment>
<keyword evidence="3" id="KW-1185">Reference proteome</keyword>
<feature type="domain" description="CobQ/CobB/MinD/ParA nucleotide binding" evidence="1">
    <location>
        <begin position="4"/>
        <end position="145"/>
    </location>
</feature>
<evidence type="ECO:0000313" key="2">
    <source>
        <dbReference type="EMBL" id="TXK08816.1"/>
    </source>
</evidence>
<dbReference type="CDD" id="cd02042">
    <property type="entry name" value="ParAB_family"/>
    <property type="match status" value="1"/>
</dbReference>
<proteinExistence type="predicted"/>
<evidence type="ECO:0000313" key="3">
    <source>
        <dbReference type="Proteomes" id="UP000321949"/>
    </source>
</evidence>
<dbReference type="OrthoDB" id="3173068at2"/>
<dbReference type="InterPro" id="IPR002586">
    <property type="entry name" value="CobQ/CobB/MinD/ParA_Nub-bd_dom"/>
</dbReference>
<protein>
    <submittedName>
        <fullName evidence="2">ParA family protein</fullName>
    </submittedName>
</protein>
<dbReference type="AlphaFoldDB" id="A0A5C8HV30"/>